<accession>A0A0G4ELX5</accession>
<sequence length="199" mass="21579">MSISGTMLQAAQGSPRRADASGVAVEWTKGNLTIQSKTFIPPTEFLKSMSPHPPAVVANTEVLVSRSNNPLCAIPGPSSPINSTYYVDNYPCWFWFEELPSDVPHPFPQGQLASQESVRAPVYDCIVFGAGLALAYNSPVGRCEYTIQRDKSEQYCSHGTGVAHPCHVIVAHAPLKTVPNSPPFSHLAERPLRPPKPPC</sequence>
<protein>
    <submittedName>
        <fullName evidence="1">Uncharacterized protein</fullName>
    </submittedName>
</protein>
<gene>
    <name evidence="1" type="ORF">Vbra_7796</name>
</gene>
<dbReference type="AlphaFoldDB" id="A0A0G4ELX5"/>
<dbReference type="VEuPathDB" id="CryptoDB:Vbra_7796"/>
<proteinExistence type="predicted"/>
<evidence type="ECO:0000313" key="1">
    <source>
        <dbReference type="EMBL" id="CEL98019.1"/>
    </source>
</evidence>
<dbReference type="Proteomes" id="UP000041254">
    <property type="component" value="Unassembled WGS sequence"/>
</dbReference>
<keyword evidence="2" id="KW-1185">Reference proteome</keyword>
<dbReference type="EMBL" id="CDMY01000261">
    <property type="protein sequence ID" value="CEL98019.1"/>
    <property type="molecule type" value="Genomic_DNA"/>
</dbReference>
<organism evidence="1 2">
    <name type="scientific">Vitrella brassicaformis (strain CCMP3155)</name>
    <dbReference type="NCBI Taxonomy" id="1169540"/>
    <lineage>
        <taxon>Eukaryota</taxon>
        <taxon>Sar</taxon>
        <taxon>Alveolata</taxon>
        <taxon>Colpodellida</taxon>
        <taxon>Vitrellaceae</taxon>
        <taxon>Vitrella</taxon>
    </lineage>
</organism>
<name>A0A0G4ELX5_VITBC</name>
<reference evidence="1 2" key="1">
    <citation type="submission" date="2014-11" db="EMBL/GenBank/DDBJ databases">
        <authorList>
            <person name="Zhu J."/>
            <person name="Qi W."/>
            <person name="Song R."/>
        </authorList>
    </citation>
    <scope>NUCLEOTIDE SEQUENCE [LARGE SCALE GENOMIC DNA]</scope>
</reference>
<evidence type="ECO:0000313" key="2">
    <source>
        <dbReference type="Proteomes" id="UP000041254"/>
    </source>
</evidence>
<dbReference type="InParanoid" id="A0A0G4ELX5"/>